<accession>D3PE61</accession>
<dbReference type="Proteomes" id="UP000001520">
    <property type="component" value="Chromosome"/>
</dbReference>
<keyword evidence="5" id="KW-1185">Reference proteome</keyword>
<dbReference type="GO" id="GO:0030527">
    <property type="term" value="F:structural constituent of chromatin"/>
    <property type="evidence" value="ECO:0007669"/>
    <property type="project" value="InterPro"/>
</dbReference>
<dbReference type="SUPFAM" id="SSF47729">
    <property type="entry name" value="IHF-like DNA-binding proteins"/>
    <property type="match status" value="1"/>
</dbReference>
<evidence type="ECO:0000313" key="4">
    <source>
        <dbReference type="EMBL" id="BAI80884.1"/>
    </source>
</evidence>
<dbReference type="eggNOG" id="COG0776">
    <property type="taxonomic scope" value="Bacteria"/>
</dbReference>
<evidence type="ECO:0000256" key="3">
    <source>
        <dbReference type="RuleBase" id="RU003939"/>
    </source>
</evidence>
<protein>
    <submittedName>
        <fullName evidence="4">Integration host factor, beta subunit</fullName>
    </submittedName>
</protein>
<dbReference type="SMART" id="SM00411">
    <property type="entry name" value="BHL"/>
    <property type="match status" value="1"/>
</dbReference>
<evidence type="ECO:0000256" key="2">
    <source>
        <dbReference type="ARBA" id="ARBA00023125"/>
    </source>
</evidence>
<dbReference type="RefSeq" id="WP_013008130.1">
    <property type="nucleotide sequence ID" value="NC_013939.1"/>
</dbReference>
<dbReference type="EMBL" id="AP011529">
    <property type="protein sequence ID" value="BAI80884.1"/>
    <property type="molecule type" value="Genomic_DNA"/>
</dbReference>
<dbReference type="PANTHER" id="PTHR33175">
    <property type="entry name" value="DNA-BINDING PROTEIN HU"/>
    <property type="match status" value="1"/>
</dbReference>
<dbReference type="InterPro" id="IPR010992">
    <property type="entry name" value="IHF-like_DNA-bd_dom_sf"/>
</dbReference>
<name>D3PE61_DEFDS</name>
<evidence type="ECO:0000256" key="1">
    <source>
        <dbReference type="ARBA" id="ARBA00010529"/>
    </source>
</evidence>
<dbReference type="Gene3D" id="4.10.520.10">
    <property type="entry name" value="IHF-like DNA-binding proteins"/>
    <property type="match status" value="1"/>
</dbReference>
<dbReference type="PRINTS" id="PR01727">
    <property type="entry name" value="DNABINDINGHU"/>
</dbReference>
<comment type="similarity">
    <text evidence="1 3">Belongs to the bacterial histone-like protein family.</text>
</comment>
<evidence type="ECO:0000313" key="5">
    <source>
        <dbReference type="Proteomes" id="UP000001520"/>
    </source>
</evidence>
<dbReference type="KEGG" id="ddf:DEFDS_1423"/>
<dbReference type="STRING" id="639282.DEFDS_1423"/>
<dbReference type="GO" id="GO:0005829">
    <property type="term" value="C:cytosol"/>
    <property type="evidence" value="ECO:0007669"/>
    <property type="project" value="TreeGrafter"/>
</dbReference>
<sequence length="97" mass="11056">MTKSQLIEIITEKYPKLTKKQIEFIVNGVFNTIKEALKNGEPVEIRGFGSFKIRQKEAKVGRNPKTGETVQIPAKKVPYFKPGKEIKEQLIEKPADK</sequence>
<dbReference type="GO" id="GO:0003677">
    <property type="term" value="F:DNA binding"/>
    <property type="evidence" value="ECO:0007669"/>
    <property type="project" value="UniProtKB-KW"/>
</dbReference>
<reference evidence="4 5" key="1">
    <citation type="journal article" date="2010" name="DNA Res.">
        <title>Bacterial lifestyle in a deep-sea hydrothermal vent chimney revealed by the genome sequence of the thermophilic bacterium Deferribacter desulfuricans SSM1.</title>
        <authorList>
            <person name="Takaki Y."/>
            <person name="Shimamura S."/>
            <person name="Nakagawa S."/>
            <person name="Fukuhara Y."/>
            <person name="Horikawa H."/>
            <person name="Ankai A."/>
            <person name="Harada T."/>
            <person name="Hosoyama A."/>
            <person name="Oguchi A."/>
            <person name="Fukui S."/>
            <person name="Fujita N."/>
            <person name="Takami H."/>
            <person name="Takai K."/>
        </authorList>
    </citation>
    <scope>NUCLEOTIDE SEQUENCE [LARGE SCALE GENOMIC DNA]</scope>
    <source>
        <strain evidence="5">DSM 14783 / JCM 11476 / NBRC 101012 / SSM1</strain>
    </source>
</reference>
<keyword evidence="2" id="KW-0238">DNA-binding</keyword>
<dbReference type="Pfam" id="PF00216">
    <property type="entry name" value="Bac_DNA_binding"/>
    <property type="match status" value="1"/>
</dbReference>
<gene>
    <name evidence="4" type="ordered locus">DEFDS_1423</name>
</gene>
<dbReference type="HOGENOM" id="CLU_105066_2_0_0"/>
<dbReference type="NCBIfam" id="NF001222">
    <property type="entry name" value="PRK00199.1"/>
    <property type="match status" value="1"/>
</dbReference>
<organism evidence="4 5">
    <name type="scientific">Deferribacter desulfuricans (strain DSM 14783 / JCM 11476 / NBRC 101012 / SSM1)</name>
    <dbReference type="NCBI Taxonomy" id="639282"/>
    <lineage>
        <taxon>Bacteria</taxon>
        <taxon>Pseudomonadati</taxon>
        <taxon>Deferribacterota</taxon>
        <taxon>Deferribacteres</taxon>
        <taxon>Deferribacterales</taxon>
        <taxon>Deferribacteraceae</taxon>
        <taxon>Deferribacter</taxon>
    </lineage>
</organism>
<dbReference type="InterPro" id="IPR000119">
    <property type="entry name" value="Hist_DNA-bd"/>
</dbReference>
<proteinExistence type="inferred from homology"/>
<dbReference type="CDD" id="cd13836">
    <property type="entry name" value="IHF_B"/>
    <property type="match status" value="1"/>
</dbReference>
<dbReference type="OrthoDB" id="9799835at2"/>
<dbReference type="PANTHER" id="PTHR33175:SF5">
    <property type="entry name" value="INTEGRATION HOST FACTOR SUBUNIT BETA"/>
    <property type="match status" value="1"/>
</dbReference>
<dbReference type="AlphaFoldDB" id="D3PE61"/>